<proteinExistence type="predicted"/>
<evidence type="ECO:0000313" key="1">
    <source>
        <dbReference type="EMBL" id="QOZ72819.1"/>
    </source>
</evidence>
<dbReference type="AlphaFoldDB" id="A0AAE7TLW5"/>
<dbReference type="EMBL" id="CP030050">
    <property type="protein sequence ID" value="QOZ72819.1"/>
    <property type="molecule type" value="Genomic_DNA"/>
</dbReference>
<gene>
    <name evidence="1" type="ORF">WN72_46045</name>
</gene>
<reference evidence="1 2" key="1">
    <citation type="submission" date="2018-06" db="EMBL/GenBank/DDBJ databases">
        <title>Comparative genomics of Bradyrhizobium nodulating Arachidis hypogaea.</title>
        <authorList>
            <person name="Li Y."/>
        </authorList>
    </citation>
    <scope>NUCLEOTIDE SEQUENCE [LARGE SCALE GENOMIC DNA]</scope>
    <source>
        <strain evidence="1 2">CCBAU 051107</strain>
    </source>
</reference>
<sequence>MAYPRINVRNIPGNHENWGKLVKTWSTGKNYVRHVITDKDPFPADVDPKNEFPKPKDFREFVAQAQAAGVQLFFDDGEQNADVTGNEGLKLEMIDVPLDTHYVKLPHRDRIAESEARQLAGPPYPLPLFYERIHGTKPLPGETSSPSQKARLHAERVGEYTINTCG</sequence>
<protein>
    <submittedName>
        <fullName evidence="1">Uncharacterized protein</fullName>
    </submittedName>
</protein>
<evidence type="ECO:0000313" key="2">
    <source>
        <dbReference type="Proteomes" id="UP000594015"/>
    </source>
</evidence>
<accession>A0AAE7TLW5</accession>
<name>A0AAE7TLW5_9BRAD</name>
<dbReference type="Proteomes" id="UP000594015">
    <property type="component" value="Chromosome"/>
</dbReference>
<dbReference type="KEGG" id="barh:WN72_46045"/>
<dbReference type="RefSeq" id="WP_027564176.1">
    <property type="nucleotide sequence ID" value="NZ_AXAD01000023.1"/>
</dbReference>
<organism evidence="1 2">
    <name type="scientific">Bradyrhizobium arachidis</name>
    <dbReference type="NCBI Taxonomy" id="858423"/>
    <lineage>
        <taxon>Bacteria</taxon>
        <taxon>Pseudomonadati</taxon>
        <taxon>Pseudomonadota</taxon>
        <taxon>Alphaproteobacteria</taxon>
        <taxon>Hyphomicrobiales</taxon>
        <taxon>Nitrobacteraceae</taxon>
        <taxon>Bradyrhizobium</taxon>
    </lineage>
</organism>